<dbReference type="Pfam" id="PF12854">
    <property type="entry name" value="PPR_1"/>
    <property type="match status" value="1"/>
</dbReference>
<gene>
    <name evidence="4" type="ORF">SLEP1_g17379</name>
</gene>
<dbReference type="Proteomes" id="UP001054252">
    <property type="component" value="Unassembled WGS sequence"/>
</dbReference>
<evidence type="ECO:0000256" key="1">
    <source>
        <dbReference type="ARBA" id="ARBA00007626"/>
    </source>
</evidence>
<accession>A0AAV5J2X4</accession>
<feature type="repeat" description="PPR" evidence="3">
    <location>
        <begin position="260"/>
        <end position="294"/>
    </location>
</feature>
<comment type="caution">
    <text evidence="4">The sequence shown here is derived from an EMBL/GenBank/DDBJ whole genome shotgun (WGS) entry which is preliminary data.</text>
</comment>
<name>A0AAV5J2X4_9ROSI</name>
<evidence type="ECO:0000313" key="5">
    <source>
        <dbReference type="Proteomes" id="UP001054252"/>
    </source>
</evidence>
<evidence type="ECO:0000256" key="3">
    <source>
        <dbReference type="PROSITE-ProRule" id="PRU00708"/>
    </source>
</evidence>
<proteinExistence type="inferred from homology"/>
<feature type="repeat" description="PPR" evidence="3">
    <location>
        <begin position="148"/>
        <end position="182"/>
    </location>
</feature>
<dbReference type="InterPro" id="IPR011990">
    <property type="entry name" value="TPR-like_helical_dom_sf"/>
</dbReference>
<dbReference type="Gene3D" id="1.25.40.10">
    <property type="entry name" value="Tetratricopeptide repeat domain"/>
    <property type="match status" value="2"/>
</dbReference>
<evidence type="ECO:0000256" key="2">
    <source>
        <dbReference type="ARBA" id="ARBA00022737"/>
    </source>
</evidence>
<keyword evidence="2" id="KW-0677">Repeat</keyword>
<comment type="similarity">
    <text evidence="1">Belongs to the PPR family. P subfamily.</text>
</comment>
<dbReference type="NCBIfam" id="TIGR00756">
    <property type="entry name" value="PPR"/>
    <property type="match status" value="4"/>
</dbReference>
<dbReference type="PROSITE" id="PS51375">
    <property type="entry name" value="PPR"/>
    <property type="match status" value="4"/>
</dbReference>
<organism evidence="4 5">
    <name type="scientific">Rubroshorea leprosula</name>
    <dbReference type="NCBI Taxonomy" id="152421"/>
    <lineage>
        <taxon>Eukaryota</taxon>
        <taxon>Viridiplantae</taxon>
        <taxon>Streptophyta</taxon>
        <taxon>Embryophyta</taxon>
        <taxon>Tracheophyta</taxon>
        <taxon>Spermatophyta</taxon>
        <taxon>Magnoliopsida</taxon>
        <taxon>eudicotyledons</taxon>
        <taxon>Gunneridae</taxon>
        <taxon>Pentapetalae</taxon>
        <taxon>rosids</taxon>
        <taxon>malvids</taxon>
        <taxon>Malvales</taxon>
        <taxon>Dipterocarpaceae</taxon>
        <taxon>Rubroshorea</taxon>
    </lineage>
</organism>
<dbReference type="EMBL" id="BPVZ01000023">
    <property type="protein sequence ID" value="GKV05355.1"/>
    <property type="molecule type" value="Genomic_DNA"/>
</dbReference>
<feature type="repeat" description="PPR" evidence="3">
    <location>
        <begin position="295"/>
        <end position="324"/>
    </location>
</feature>
<keyword evidence="5" id="KW-1185">Reference proteome</keyword>
<evidence type="ECO:0008006" key="6">
    <source>
        <dbReference type="Google" id="ProtNLM"/>
    </source>
</evidence>
<dbReference type="Pfam" id="PF13041">
    <property type="entry name" value="PPR_2"/>
    <property type="match status" value="2"/>
</dbReference>
<dbReference type="PANTHER" id="PTHR47941">
    <property type="entry name" value="PENTATRICOPEPTIDE REPEAT-CONTAINING PROTEIN 3, MITOCHONDRIAL"/>
    <property type="match status" value="1"/>
</dbReference>
<dbReference type="AlphaFoldDB" id="A0AAV5J2X4"/>
<sequence length="324" mass="36265">MLESRRSAPVEITEYLLLLLPGLGICPWMRRGWRHVFVSVTASSSPLASSSLPPVMGNIQSVLSLQFVCFFSATCNEFEKPTRIEGKPKYGFESIDDGLTLFHRMLHSYPCPPPVEFDQLLTAINRMKNYAVAVSLCQKMELEGIRHSVFTFNILVNCFCRLHHVDFGFFILGKMLKLGVKRSVVTFSTLINGLCVKGKFVESIGRTDDAIRLLRKMEESAVGVDIVTYNTVVDSLCKDSLIRDAQNLFSEMVGKGIHPDVITYSSLVQGMRNLGMWEEVKNLLNEMVAMKIKPNVVAYNILVDALSKEGRVLEAEDVIKAMTG</sequence>
<protein>
    <recommendedName>
        <fullName evidence="6">Pentatricopeptide repeat-containing protein</fullName>
    </recommendedName>
</protein>
<evidence type="ECO:0000313" key="4">
    <source>
        <dbReference type="EMBL" id="GKV05355.1"/>
    </source>
</evidence>
<reference evidence="4 5" key="1">
    <citation type="journal article" date="2021" name="Commun. Biol.">
        <title>The genome of Shorea leprosula (Dipterocarpaceae) highlights the ecological relevance of drought in aseasonal tropical rainforests.</title>
        <authorList>
            <person name="Ng K.K.S."/>
            <person name="Kobayashi M.J."/>
            <person name="Fawcett J.A."/>
            <person name="Hatakeyama M."/>
            <person name="Paape T."/>
            <person name="Ng C.H."/>
            <person name="Ang C.C."/>
            <person name="Tnah L.H."/>
            <person name="Lee C.T."/>
            <person name="Nishiyama T."/>
            <person name="Sese J."/>
            <person name="O'Brien M.J."/>
            <person name="Copetti D."/>
            <person name="Mohd Noor M.I."/>
            <person name="Ong R.C."/>
            <person name="Putra M."/>
            <person name="Sireger I.Z."/>
            <person name="Indrioko S."/>
            <person name="Kosugi Y."/>
            <person name="Izuno A."/>
            <person name="Isagi Y."/>
            <person name="Lee S.L."/>
            <person name="Shimizu K.K."/>
        </authorList>
    </citation>
    <scope>NUCLEOTIDE SEQUENCE [LARGE SCALE GENOMIC DNA]</scope>
    <source>
        <strain evidence="4">214</strain>
    </source>
</reference>
<feature type="repeat" description="PPR" evidence="3">
    <location>
        <begin position="225"/>
        <end position="259"/>
    </location>
</feature>
<dbReference type="InterPro" id="IPR002885">
    <property type="entry name" value="PPR_rpt"/>
</dbReference>